<dbReference type="PANTHER" id="PTHR36561:SF2">
    <property type="entry name" value="HAEMOLYSIN-III RELATED"/>
    <property type="match status" value="1"/>
</dbReference>
<protein>
    <recommendedName>
        <fullName evidence="10">Transmembrane protein</fullName>
    </recommendedName>
</protein>
<evidence type="ECO:0000256" key="7">
    <source>
        <dbReference type="SAM" id="Phobius"/>
    </source>
</evidence>
<dbReference type="Pfam" id="PF12036">
    <property type="entry name" value="DUF3522"/>
    <property type="match status" value="1"/>
</dbReference>
<dbReference type="InParanoid" id="A0A151Z5S4"/>
<name>A0A151Z5S4_TIELA</name>
<keyword evidence="5 7" id="KW-1133">Transmembrane helix</keyword>
<evidence type="ECO:0000313" key="8">
    <source>
        <dbReference type="EMBL" id="KYQ89287.1"/>
    </source>
</evidence>
<keyword evidence="6 7" id="KW-0472">Membrane</keyword>
<keyword evidence="3" id="KW-1003">Cell membrane</keyword>
<comment type="caution">
    <text evidence="8">The sequence shown here is derived from an EMBL/GenBank/DDBJ whole genome shotgun (WGS) entry which is preliminary data.</text>
</comment>
<evidence type="ECO:0000256" key="6">
    <source>
        <dbReference type="ARBA" id="ARBA00023136"/>
    </source>
</evidence>
<feature type="transmembrane region" description="Helical" evidence="7">
    <location>
        <begin position="122"/>
        <end position="142"/>
    </location>
</feature>
<gene>
    <name evidence="8" type="ORF">DLAC_09947</name>
</gene>
<organism evidence="8 9">
    <name type="scientific">Tieghemostelium lacteum</name>
    <name type="common">Slime mold</name>
    <name type="synonym">Dictyostelium lacteum</name>
    <dbReference type="NCBI Taxonomy" id="361077"/>
    <lineage>
        <taxon>Eukaryota</taxon>
        <taxon>Amoebozoa</taxon>
        <taxon>Evosea</taxon>
        <taxon>Eumycetozoa</taxon>
        <taxon>Dictyostelia</taxon>
        <taxon>Dictyosteliales</taxon>
        <taxon>Raperosteliaceae</taxon>
        <taxon>Tieghemostelium</taxon>
    </lineage>
</organism>
<dbReference type="GO" id="GO:0005886">
    <property type="term" value="C:plasma membrane"/>
    <property type="evidence" value="ECO:0007669"/>
    <property type="project" value="UniProtKB-SubCell"/>
</dbReference>
<feature type="transmembrane region" description="Helical" evidence="7">
    <location>
        <begin position="72"/>
        <end position="92"/>
    </location>
</feature>
<evidence type="ECO:0008006" key="10">
    <source>
        <dbReference type="Google" id="ProtNLM"/>
    </source>
</evidence>
<feature type="transmembrane region" description="Helical" evidence="7">
    <location>
        <begin position="12"/>
        <end position="29"/>
    </location>
</feature>
<feature type="transmembrane region" description="Helical" evidence="7">
    <location>
        <begin position="154"/>
        <end position="173"/>
    </location>
</feature>
<dbReference type="InterPro" id="IPR021910">
    <property type="entry name" value="NGX6/PGAP6/MYMK"/>
</dbReference>
<dbReference type="OMA" id="CKCFCIF"/>
<dbReference type="AlphaFoldDB" id="A0A151Z5S4"/>
<accession>A0A151Z5S4</accession>
<evidence type="ECO:0000256" key="1">
    <source>
        <dbReference type="ARBA" id="ARBA00004651"/>
    </source>
</evidence>
<evidence type="ECO:0000256" key="2">
    <source>
        <dbReference type="ARBA" id="ARBA00005542"/>
    </source>
</evidence>
<reference evidence="8 9" key="1">
    <citation type="submission" date="2015-12" db="EMBL/GenBank/DDBJ databases">
        <title>Dictyostelia acquired genes for synthesis and detection of signals that induce cell-type specialization by lateral gene transfer from prokaryotes.</title>
        <authorList>
            <person name="Gloeckner G."/>
            <person name="Schaap P."/>
        </authorList>
    </citation>
    <scope>NUCLEOTIDE SEQUENCE [LARGE SCALE GENOMIC DNA]</scope>
    <source>
        <strain evidence="8 9">TK</strain>
    </source>
</reference>
<keyword evidence="4 7" id="KW-0812">Transmembrane</keyword>
<sequence>MVLTNEQIAQAFIAFATNLSCIPLGYLCIKRGSAYEAVVGVACAIASMMYHIGEVFEDKVWFGLTGLTEGQWHRLDNVFTILVFQCLMFFLMDIQNYQWLEFLRWTFLVFTLYCQEKAPWEVFYTILPIGASFFLMILQHLYKRKVPEWVYNREFHYGLGLLAIAAVFFVRGLDDDNDYLRINHGIWHFFVGFAFYYIFLSRDKALKNVKNY</sequence>
<comment type="subcellular location">
    <subcellularLocation>
        <location evidence="1">Cell membrane</location>
        <topology evidence="1">Multi-pass membrane protein</topology>
    </subcellularLocation>
</comment>
<dbReference type="Proteomes" id="UP000076078">
    <property type="component" value="Unassembled WGS sequence"/>
</dbReference>
<feature type="transmembrane region" description="Helical" evidence="7">
    <location>
        <begin position="179"/>
        <end position="200"/>
    </location>
</feature>
<comment type="similarity">
    <text evidence="2">Belongs to the TMEM8 family.</text>
</comment>
<dbReference type="EMBL" id="LODT01000041">
    <property type="protein sequence ID" value="KYQ89287.1"/>
    <property type="molecule type" value="Genomic_DNA"/>
</dbReference>
<proteinExistence type="inferred from homology"/>
<dbReference type="OrthoDB" id="10266771at2759"/>
<evidence type="ECO:0000256" key="4">
    <source>
        <dbReference type="ARBA" id="ARBA00022692"/>
    </source>
</evidence>
<evidence type="ECO:0000313" key="9">
    <source>
        <dbReference type="Proteomes" id="UP000076078"/>
    </source>
</evidence>
<dbReference type="PANTHER" id="PTHR36561">
    <property type="entry name" value="HAEMOLYSIN-III RELATED-RELATED"/>
    <property type="match status" value="1"/>
</dbReference>
<keyword evidence="9" id="KW-1185">Reference proteome</keyword>
<evidence type="ECO:0000256" key="3">
    <source>
        <dbReference type="ARBA" id="ARBA00022475"/>
    </source>
</evidence>
<evidence type="ECO:0000256" key="5">
    <source>
        <dbReference type="ARBA" id="ARBA00022989"/>
    </source>
</evidence>